<accession>A0A399ETS5</accession>
<feature type="transmembrane region" description="Helical" evidence="1">
    <location>
        <begin position="258"/>
        <end position="282"/>
    </location>
</feature>
<feature type="transmembrane region" description="Helical" evidence="1">
    <location>
        <begin position="166"/>
        <end position="183"/>
    </location>
</feature>
<dbReference type="OrthoDB" id="9765721at2"/>
<feature type="transmembrane region" description="Helical" evidence="1">
    <location>
        <begin position="352"/>
        <end position="374"/>
    </location>
</feature>
<dbReference type="Pfam" id="PF05987">
    <property type="entry name" value="DUF898"/>
    <property type="match status" value="1"/>
</dbReference>
<keyword evidence="1" id="KW-1133">Transmembrane helix</keyword>
<evidence type="ECO:0000313" key="3">
    <source>
        <dbReference type="Proteomes" id="UP000265715"/>
    </source>
</evidence>
<dbReference type="EMBL" id="QXDL01000041">
    <property type="protein sequence ID" value="RIH86896.1"/>
    <property type="molecule type" value="Genomic_DNA"/>
</dbReference>
<dbReference type="InterPro" id="IPR010295">
    <property type="entry name" value="DUF898"/>
</dbReference>
<organism evidence="2 3">
    <name type="scientific">Calidithermus terrae</name>
    <dbReference type="NCBI Taxonomy" id="1408545"/>
    <lineage>
        <taxon>Bacteria</taxon>
        <taxon>Thermotogati</taxon>
        <taxon>Deinococcota</taxon>
        <taxon>Deinococci</taxon>
        <taxon>Thermales</taxon>
        <taxon>Thermaceae</taxon>
        <taxon>Calidithermus</taxon>
    </lineage>
</organism>
<name>A0A399ETS5_9DEIN</name>
<evidence type="ECO:0000256" key="1">
    <source>
        <dbReference type="SAM" id="Phobius"/>
    </source>
</evidence>
<comment type="caution">
    <text evidence="2">The sequence shown here is derived from an EMBL/GenBank/DDBJ whole genome shotgun (WGS) entry which is preliminary data.</text>
</comment>
<protein>
    <submittedName>
        <fullName evidence="2">Inner membrane protein YjgN</fullName>
    </submittedName>
</protein>
<sequence>MDTTRLSEELLRLGEEFRAGKLTPQEYHEAKKRLLLAPENARLLEPPPPARPLGPEAPHAAQAVLEPPPLTAVAPPRLQYHRFTFTGSAGEFFRIWVVNLFLSVVTLGIYYAWAKVRARQYFYSHTFLAGHPFEYLAEPVHVLKGHLIVGGGLLAYYLLQYFAPEASLLLMVLGFVLLPWLLYQSLRFTAYNSAYRNIRFRFHGTLGQSYLSYFLLPLLTPLTLGLLVPYVRWRQRQYVFGNAALGATRAQFGGEVGAFYATYVVAALMGLGVYALFAVVLFASGGLAVLGGDFGPLVTGSVFGGLFLGYLVLVLGMLAVQQHIYASLANHTWQKTALGKLRFVSNLRTRDLVWLSVSNFLAIVFTLGLAIPWAKVRYTKHVLERLAVVSYGDLEEFTAAAGRVREGSVGEAAADFFNIDVGL</sequence>
<reference evidence="2 3" key="1">
    <citation type="submission" date="2018-08" db="EMBL/GenBank/DDBJ databases">
        <title>Meiothermus terrae DSM 26712 genome sequencing project.</title>
        <authorList>
            <person name="Da Costa M.S."/>
            <person name="Albuquerque L."/>
            <person name="Raposo P."/>
            <person name="Froufe H.J.C."/>
            <person name="Barroso C.S."/>
            <person name="Egas C."/>
        </authorList>
    </citation>
    <scope>NUCLEOTIDE SEQUENCE [LARGE SCALE GENOMIC DNA]</scope>
    <source>
        <strain evidence="2 3">DSM 26712</strain>
    </source>
</reference>
<dbReference type="Proteomes" id="UP000265715">
    <property type="component" value="Unassembled WGS sequence"/>
</dbReference>
<dbReference type="AlphaFoldDB" id="A0A399ETS5"/>
<keyword evidence="1" id="KW-0812">Transmembrane</keyword>
<keyword evidence="1" id="KW-0472">Membrane</keyword>
<feature type="transmembrane region" description="Helical" evidence="1">
    <location>
        <begin position="141"/>
        <end position="159"/>
    </location>
</feature>
<keyword evidence="3" id="KW-1185">Reference proteome</keyword>
<proteinExistence type="predicted"/>
<evidence type="ECO:0000313" key="2">
    <source>
        <dbReference type="EMBL" id="RIH86896.1"/>
    </source>
</evidence>
<dbReference type="RefSeq" id="WP_119314485.1">
    <property type="nucleotide sequence ID" value="NZ_QXDL01000041.1"/>
</dbReference>
<feature type="transmembrane region" description="Helical" evidence="1">
    <location>
        <begin position="302"/>
        <end position="320"/>
    </location>
</feature>
<gene>
    <name evidence="2" type="primary">yjgN</name>
    <name evidence="2" type="ORF">Mterra_01325</name>
</gene>
<feature type="transmembrane region" description="Helical" evidence="1">
    <location>
        <begin position="92"/>
        <end position="113"/>
    </location>
</feature>
<feature type="transmembrane region" description="Helical" evidence="1">
    <location>
        <begin position="210"/>
        <end position="231"/>
    </location>
</feature>